<evidence type="ECO:0000313" key="2">
    <source>
        <dbReference type="EMBL" id="KAF2795680.1"/>
    </source>
</evidence>
<evidence type="ECO:0000313" key="3">
    <source>
        <dbReference type="Proteomes" id="UP000799757"/>
    </source>
</evidence>
<sequence length="233" mass="25344">MPEYRRGASDTRFTRRHQLPLESSNIGTATSSQKGISPISGRTVAAARGCRCSVSRRDTIQPLPTQREINRETASFGLDLRESEESMSARRYVLVSRGRGVYIENHINISNCAVDVQADDLINTAKHLETLEFTTTCQYQHPCHHSTTVTLCPPASYILLCPSASSSSIESEISASVGLFHSSALVRFCRTQRMAGPAVALDPYFAVSSSLVASRYLLSALLPSLQCSSAASL</sequence>
<organism evidence="2 3">
    <name type="scientific">Melanomma pulvis-pyrius CBS 109.77</name>
    <dbReference type="NCBI Taxonomy" id="1314802"/>
    <lineage>
        <taxon>Eukaryota</taxon>
        <taxon>Fungi</taxon>
        <taxon>Dikarya</taxon>
        <taxon>Ascomycota</taxon>
        <taxon>Pezizomycotina</taxon>
        <taxon>Dothideomycetes</taxon>
        <taxon>Pleosporomycetidae</taxon>
        <taxon>Pleosporales</taxon>
        <taxon>Melanommataceae</taxon>
        <taxon>Melanomma</taxon>
    </lineage>
</organism>
<dbReference type="Proteomes" id="UP000799757">
    <property type="component" value="Unassembled WGS sequence"/>
</dbReference>
<feature type="compositionally biased region" description="Polar residues" evidence="1">
    <location>
        <begin position="21"/>
        <end position="35"/>
    </location>
</feature>
<keyword evidence="3" id="KW-1185">Reference proteome</keyword>
<gene>
    <name evidence="2" type="ORF">K505DRAFT_381941</name>
</gene>
<evidence type="ECO:0000256" key="1">
    <source>
        <dbReference type="SAM" id="MobiDB-lite"/>
    </source>
</evidence>
<reference evidence="2" key="1">
    <citation type="journal article" date="2020" name="Stud. Mycol.">
        <title>101 Dothideomycetes genomes: a test case for predicting lifestyles and emergence of pathogens.</title>
        <authorList>
            <person name="Haridas S."/>
            <person name="Albert R."/>
            <person name="Binder M."/>
            <person name="Bloem J."/>
            <person name="Labutti K."/>
            <person name="Salamov A."/>
            <person name="Andreopoulos B."/>
            <person name="Baker S."/>
            <person name="Barry K."/>
            <person name="Bills G."/>
            <person name="Bluhm B."/>
            <person name="Cannon C."/>
            <person name="Castanera R."/>
            <person name="Culley D."/>
            <person name="Daum C."/>
            <person name="Ezra D."/>
            <person name="Gonzalez J."/>
            <person name="Henrissat B."/>
            <person name="Kuo A."/>
            <person name="Liang C."/>
            <person name="Lipzen A."/>
            <person name="Lutzoni F."/>
            <person name="Magnuson J."/>
            <person name="Mondo S."/>
            <person name="Nolan M."/>
            <person name="Ohm R."/>
            <person name="Pangilinan J."/>
            <person name="Park H.-J."/>
            <person name="Ramirez L."/>
            <person name="Alfaro M."/>
            <person name="Sun H."/>
            <person name="Tritt A."/>
            <person name="Yoshinaga Y."/>
            <person name="Zwiers L.-H."/>
            <person name="Turgeon B."/>
            <person name="Goodwin S."/>
            <person name="Spatafora J."/>
            <person name="Crous P."/>
            <person name="Grigoriev I."/>
        </authorList>
    </citation>
    <scope>NUCLEOTIDE SEQUENCE</scope>
    <source>
        <strain evidence="2">CBS 109.77</strain>
    </source>
</reference>
<name>A0A6A6XGH8_9PLEO</name>
<dbReference type="AlphaFoldDB" id="A0A6A6XGH8"/>
<proteinExistence type="predicted"/>
<protein>
    <submittedName>
        <fullName evidence="2">Uncharacterized protein</fullName>
    </submittedName>
</protein>
<dbReference type="EMBL" id="MU001851">
    <property type="protein sequence ID" value="KAF2795680.1"/>
    <property type="molecule type" value="Genomic_DNA"/>
</dbReference>
<accession>A0A6A6XGH8</accession>
<feature type="compositionally biased region" description="Basic and acidic residues" evidence="1">
    <location>
        <begin position="1"/>
        <end position="13"/>
    </location>
</feature>
<feature type="region of interest" description="Disordered" evidence="1">
    <location>
        <begin position="1"/>
        <end position="40"/>
    </location>
</feature>